<dbReference type="RefSeq" id="WP_125714735.1">
    <property type="nucleotide sequence ID" value="NZ_JBHTOP010000023.1"/>
</dbReference>
<evidence type="ECO:0000256" key="1">
    <source>
        <dbReference type="ARBA" id="ARBA00022801"/>
    </source>
</evidence>
<dbReference type="Pfam" id="PF01520">
    <property type="entry name" value="Amidase_3"/>
    <property type="match status" value="1"/>
</dbReference>
<dbReference type="InterPro" id="IPR050695">
    <property type="entry name" value="N-acetylmuramoyl_amidase_3"/>
</dbReference>
<proteinExistence type="predicted"/>
<organism evidence="4 5">
    <name type="scientific">Agrilactobacillus yilanensis</name>
    <dbReference type="NCBI Taxonomy" id="2485997"/>
    <lineage>
        <taxon>Bacteria</taxon>
        <taxon>Bacillati</taxon>
        <taxon>Bacillota</taxon>
        <taxon>Bacilli</taxon>
        <taxon>Lactobacillales</taxon>
        <taxon>Lactobacillaceae</taxon>
        <taxon>Agrilactobacillus</taxon>
    </lineage>
</organism>
<dbReference type="PROSITE" id="PS51781">
    <property type="entry name" value="SH3B"/>
    <property type="match status" value="1"/>
</dbReference>
<dbReference type="EMBL" id="JBHTOP010000023">
    <property type="protein sequence ID" value="MFD1672174.1"/>
    <property type="molecule type" value="Genomic_DNA"/>
</dbReference>
<dbReference type="PIRSF" id="PIRSF037846">
    <property type="entry name" value="Autolysin_YrvJ_prd"/>
    <property type="match status" value="1"/>
</dbReference>
<evidence type="ECO:0000313" key="4">
    <source>
        <dbReference type="EMBL" id="MFD1672174.1"/>
    </source>
</evidence>
<keyword evidence="5" id="KW-1185">Reference proteome</keyword>
<name>A0ABW4J917_9LACO</name>
<dbReference type="EC" id="3.5.1.28" evidence="4"/>
<evidence type="ECO:0000259" key="3">
    <source>
        <dbReference type="PROSITE" id="PS51781"/>
    </source>
</evidence>
<dbReference type="SMART" id="SM00646">
    <property type="entry name" value="Ami_3"/>
    <property type="match status" value="1"/>
</dbReference>
<dbReference type="CDD" id="cd02696">
    <property type="entry name" value="MurNAc-LAA"/>
    <property type="match status" value="1"/>
</dbReference>
<dbReference type="PANTHER" id="PTHR30404:SF0">
    <property type="entry name" value="N-ACETYLMURAMOYL-L-ALANINE AMIDASE AMIC"/>
    <property type="match status" value="1"/>
</dbReference>
<protein>
    <submittedName>
        <fullName evidence="4">N-acetylmuramoyl-L-alanine amidase</fullName>
        <ecNumber evidence="4">3.5.1.28</ecNumber>
    </submittedName>
</protein>
<dbReference type="Proteomes" id="UP001597267">
    <property type="component" value="Unassembled WGS sequence"/>
</dbReference>
<reference evidence="5" key="1">
    <citation type="journal article" date="2019" name="Int. J. Syst. Evol. Microbiol.">
        <title>The Global Catalogue of Microorganisms (GCM) 10K type strain sequencing project: providing services to taxonomists for standard genome sequencing and annotation.</title>
        <authorList>
            <consortium name="The Broad Institute Genomics Platform"/>
            <consortium name="The Broad Institute Genome Sequencing Center for Infectious Disease"/>
            <person name="Wu L."/>
            <person name="Ma J."/>
        </authorList>
    </citation>
    <scope>NUCLEOTIDE SEQUENCE [LARGE SCALE GENOMIC DNA]</scope>
    <source>
        <strain evidence="5">CCM 8896</strain>
    </source>
</reference>
<dbReference type="InterPro" id="IPR017293">
    <property type="entry name" value="N-acetylmuramoyl-L-ala_amidase"/>
</dbReference>
<keyword evidence="1 4" id="KW-0378">Hydrolase</keyword>
<dbReference type="InterPro" id="IPR003646">
    <property type="entry name" value="SH3-like_bac-type"/>
</dbReference>
<dbReference type="SMART" id="SM00287">
    <property type="entry name" value="SH3b"/>
    <property type="match status" value="3"/>
</dbReference>
<comment type="caution">
    <text evidence="4">The sequence shown here is derived from an EMBL/GenBank/DDBJ whole genome shotgun (WGS) entry which is preliminary data.</text>
</comment>
<sequence>MENKRILINLKKYFNLLLIAIALFLALGSAVVLADQNKIEVKATVVNVRTGPGLSYDILDKVKSGTQLDVISQKNGWYQVRLDKAKIGWVAGWLLNSTEIGLNSSNKVGKINTTNVSIYQQASTTAAVLDTATVNQTVTILYTTNGWTQVKYNNIVGWVQSNTLNTTNATDDNATQNTAIQGYRLTTKQADTKLRKTANMNGAIVATLDNDTPLTYIKSVGQWYQAKTNDGQVGYVANWVVTKTAVAEIVKPTSLAKATIVLDPGHGGSDSGALSNSGQYEKKYTLAVAQQVASRLREAGANVIMTRSSDQSVSLAKRPQISNNTNADAFISFHFDSTESSNDASGITTYYYSKSKDSPLAKDLSQQLSSLPLTNKGTQYGDYQVLRDNVRPSVLLELGYINTKKDFSKISSTSYQEAIADAVYKALNQYFS</sequence>
<dbReference type="Pfam" id="PF08239">
    <property type="entry name" value="SH3_3"/>
    <property type="match status" value="3"/>
</dbReference>
<dbReference type="Gene3D" id="3.40.630.40">
    <property type="entry name" value="Zn-dependent exopeptidases"/>
    <property type="match status" value="1"/>
</dbReference>
<dbReference type="GO" id="GO:0008745">
    <property type="term" value="F:N-acetylmuramoyl-L-alanine amidase activity"/>
    <property type="evidence" value="ECO:0007669"/>
    <property type="project" value="UniProtKB-EC"/>
</dbReference>
<accession>A0ABW4J917</accession>
<dbReference type="PANTHER" id="PTHR30404">
    <property type="entry name" value="N-ACETYLMURAMOYL-L-ALANINE AMIDASE"/>
    <property type="match status" value="1"/>
</dbReference>
<keyword evidence="2" id="KW-0961">Cell wall biogenesis/degradation</keyword>
<gene>
    <name evidence="4" type="ORF">ACFQ5M_08700</name>
</gene>
<evidence type="ECO:0000256" key="2">
    <source>
        <dbReference type="ARBA" id="ARBA00023316"/>
    </source>
</evidence>
<dbReference type="SUPFAM" id="SSF53187">
    <property type="entry name" value="Zn-dependent exopeptidases"/>
    <property type="match status" value="1"/>
</dbReference>
<dbReference type="Gene3D" id="2.30.30.40">
    <property type="entry name" value="SH3 Domains"/>
    <property type="match status" value="3"/>
</dbReference>
<dbReference type="InterPro" id="IPR002508">
    <property type="entry name" value="MurNAc-LAA_cat"/>
</dbReference>
<feature type="domain" description="SH3b" evidence="3">
    <location>
        <begin position="36"/>
        <end position="98"/>
    </location>
</feature>
<evidence type="ECO:0000313" key="5">
    <source>
        <dbReference type="Proteomes" id="UP001597267"/>
    </source>
</evidence>